<name>A0A165EG05_9BASI</name>
<organism evidence="1 2">
    <name type="scientific">Calocera cornea HHB12733</name>
    <dbReference type="NCBI Taxonomy" id="1353952"/>
    <lineage>
        <taxon>Eukaryota</taxon>
        <taxon>Fungi</taxon>
        <taxon>Dikarya</taxon>
        <taxon>Basidiomycota</taxon>
        <taxon>Agaricomycotina</taxon>
        <taxon>Dacrymycetes</taxon>
        <taxon>Dacrymycetales</taxon>
        <taxon>Dacrymycetaceae</taxon>
        <taxon>Calocera</taxon>
    </lineage>
</organism>
<dbReference type="Proteomes" id="UP000076842">
    <property type="component" value="Unassembled WGS sequence"/>
</dbReference>
<proteinExistence type="predicted"/>
<sequence length="165" mass="18219">MRSSCSPGTLLGSRISAGSVPTWLWCGDGALQSPACHGLSTLWMVVTKDSGKSMPPSYEATFCPLSSCLVFLLYVHHPTVHTYFLLGLTFGTSSALHRAPIHRLPKEVLSIIFELAHAMVVYELYNPMENKIYICSISRDLWQLLPALCSVNRSWRSVACSMPSL</sequence>
<dbReference type="OrthoDB" id="2884925at2759"/>
<gene>
    <name evidence="1" type="ORF">CALCODRAFT_373330</name>
</gene>
<reference evidence="1 2" key="1">
    <citation type="journal article" date="2016" name="Mol. Biol. Evol.">
        <title>Comparative Genomics of Early-Diverging Mushroom-Forming Fungi Provides Insights into the Origins of Lignocellulose Decay Capabilities.</title>
        <authorList>
            <person name="Nagy L.G."/>
            <person name="Riley R."/>
            <person name="Tritt A."/>
            <person name="Adam C."/>
            <person name="Daum C."/>
            <person name="Floudas D."/>
            <person name="Sun H."/>
            <person name="Yadav J.S."/>
            <person name="Pangilinan J."/>
            <person name="Larsson K.H."/>
            <person name="Matsuura K."/>
            <person name="Barry K."/>
            <person name="Labutti K."/>
            <person name="Kuo R."/>
            <person name="Ohm R.A."/>
            <person name="Bhattacharya S.S."/>
            <person name="Shirouzu T."/>
            <person name="Yoshinaga Y."/>
            <person name="Martin F.M."/>
            <person name="Grigoriev I.V."/>
            <person name="Hibbett D.S."/>
        </authorList>
    </citation>
    <scope>NUCLEOTIDE SEQUENCE [LARGE SCALE GENOMIC DNA]</scope>
    <source>
        <strain evidence="1 2">HHB12733</strain>
    </source>
</reference>
<protein>
    <recommendedName>
        <fullName evidence="3">F-box domain-containing protein</fullName>
    </recommendedName>
</protein>
<dbReference type="EMBL" id="KV424007">
    <property type="protein sequence ID" value="KZT54792.1"/>
    <property type="molecule type" value="Genomic_DNA"/>
</dbReference>
<keyword evidence="2" id="KW-1185">Reference proteome</keyword>
<evidence type="ECO:0000313" key="1">
    <source>
        <dbReference type="EMBL" id="KZT54792.1"/>
    </source>
</evidence>
<accession>A0A165EG05</accession>
<dbReference type="InParanoid" id="A0A165EG05"/>
<dbReference type="AlphaFoldDB" id="A0A165EG05"/>
<evidence type="ECO:0000313" key="2">
    <source>
        <dbReference type="Proteomes" id="UP000076842"/>
    </source>
</evidence>
<evidence type="ECO:0008006" key="3">
    <source>
        <dbReference type="Google" id="ProtNLM"/>
    </source>
</evidence>